<dbReference type="PANTHER" id="PTHR30041:SF8">
    <property type="entry name" value="PROTEIN YFFB"/>
    <property type="match status" value="1"/>
</dbReference>
<name>A0ABY6F5F6_9GAMM</name>
<accession>A0ABY6F5F6</accession>
<dbReference type="EMBL" id="CP089977">
    <property type="protein sequence ID" value="UXZ05328.1"/>
    <property type="molecule type" value="Genomic_DNA"/>
</dbReference>
<dbReference type="PANTHER" id="PTHR30041">
    <property type="entry name" value="ARSENATE REDUCTASE"/>
    <property type="match status" value="1"/>
</dbReference>
<dbReference type="RefSeq" id="WP_263076829.1">
    <property type="nucleotide sequence ID" value="NZ_CP089977.1"/>
</dbReference>
<dbReference type="Gene3D" id="3.40.30.10">
    <property type="entry name" value="Glutaredoxin"/>
    <property type="match status" value="1"/>
</dbReference>
<keyword evidence="4" id="KW-1185">Reference proteome</keyword>
<reference evidence="3" key="1">
    <citation type="submission" date="2021-12" db="EMBL/GenBank/DDBJ databases">
        <title>taxonomy of Moraxella sp. ZY201224.</title>
        <authorList>
            <person name="Li F."/>
        </authorList>
    </citation>
    <scope>NUCLEOTIDE SEQUENCE</scope>
    <source>
        <strain evidence="3">ZY201224</strain>
    </source>
</reference>
<dbReference type="InterPro" id="IPR036249">
    <property type="entry name" value="Thioredoxin-like_sf"/>
</dbReference>
<proteinExistence type="inferred from homology"/>
<organism evidence="3 4">
    <name type="scientific">Moraxella nasicaprae</name>
    <dbReference type="NCBI Taxonomy" id="2904122"/>
    <lineage>
        <taxon>Bacteria</taxon>
        <taxon>Pseudomonadati</taxon>
        <taxon>Pseudomonadota</taxon>
        <taxon>Gammaproteobacteria</taxon>
        <taxon>Moraxellales</taxon>
        <taxon>Moraxellaceae</taxon>
        <taxon>Moraxella</taxon>
    </lineage>
</organism>
<sequence length="123" mass="14024">MTITVYGIKNCNTMKKAFDFLGERGIAYEFFDYKKSVLSQADFERFVGLFGDKVINKQGTTYRKFDDETKAMLASDDLSAVYQIVKSNQSVLKRPIITGEHHNEAIALIGFDENLYQEVFASK</sequence>
<dbReference type="PROSITE" id="PS51353">
    <property type="entry name" value="ARSC"/>
    <property type="match status" value="1"/>
</dbReference>
<evidence type="ECO:0000313" key="3">
    <source>
        <dbReference type="EMBL" id="UXZ05328.1"/>
    </source>
</evidence>
<comment type="similarity">
    <text evidence="1 2">Belongs to the ArsC family.</text>
</comment>
<dbReference type="Proteomes" id="UP001063782">
    <property type="component" value="Chromosome"/>
</dbReference>
<evidence type="ECO:0000256" key="1">
    <source>
        <dbReference type="ARBA" id="ARBA00007198"/>
    </source>
</evidence>
<dbReference type="InterPro" id="IPR006660">
    <property type="entry name" value="Arsenate_reductase-like"/>
</dbReference>
<protein>
    <submittedName>
        <fullName evidence="3">Arsenate reductase</fullName>
    </submittedName>
</protein>
<gene>
    <name evidence="3" type="ORF">LU297_02435</name>
</gene>
<dbReference type="SUPFAM" id="SSF52833">
    <property type="entry name" value="Thioredoxin-like"/>
    <property type="match status" value="1"/>
</dbReference>
<dbReference type="Pfam" id="PF03960">
    <property type="entry name" value="ArsC"/>
    <property type="match status" value="1"/>
</dbReference>
<evidence type="ECO:0000313" key="4">
    <source>
        <dbReference type="Proteomes" id="UP001063782"/>
    </source>
</evidence>
<evidence type="ECO:0000256" key="2">
    <source>
        <dbReference type="PROSITE-ProRule" id="PRU01282"/>
    </source>
</evidence>